<evidence type="ECO:0000313" key="3">
    <source>
        <dbReference type="Proteomes" id="UP000824890"/>
    </source>
</evidence>
<name>A0ABQ8DYK7_BRANA</name>
<dbReference type="PANTHER" id="PTHR37736:SF2">
    <property type="entry name" value="GENOME ASSEMBLY, CHROMOSOME: A09"/>
    <property type="match status" value="1"/>
</dbReference>
<reference evidence="2 3" key="1">
    <citation type="submission" date="2021-05" db="EMBL/GenBank/DDBJ databases">
        <title>Genome Assembly of Synthetic Allotetraploid Brassica napus Reveals Homoeologous Exchanges between Subgenomes.</title>
        <authorList>
            <person name="Davis J.T."/>
        </authorList>
    </citation>
    <scope>NUCLEOTIDE SEQUENCE [LARGE SCALE GENOMIC DNA]</scope>
    <source>
        <strain evidence="3">cv. Da-Ae</strain>
        <tissue evidence="2">Seedling</tissue>
    </source>
</reference>
<proteinExistence type="predicted"/>
<evidence type="ECO:0000256" key="1">
    <source>
        <dbReference type="SAM" id="MobiDB-lite"/>
    </source>
</evidence>
<protein>
    <submittedName>
        <fullName evidence="2">Uncharacterized protein</fullName>
    </submittedName>
</protein>
<dbReference type="EMBL" id="JAGKQM010000003">
    <property type="protein sequence ID" value="KAH0933516.1"/>
    <property type="molecule type" value="Genomic_DNA"/>
</dbReference>
<accession>A0ABQ8DYK7</accession>
<feature type="compositionally biased region" description="Basic and acidic residues" evidence="1">
    <location>
        <begin position="39"/>
        <end position="85"/>
    </location>
</feature>
<sequence>MAATEGQHVMALVSKRLRTHRKKYNRITEMEESISQGKTLDKEQKETILSKPIARKEVPPEEKDVTSKTDMEDCKVSDEVSKDDISPCSESSQDVTPSPPSTSSGKARRKKKSKIPQTTN</sequence>
<dbReference type="Proteomes" id="UP000824890">
    <property type="component" value="Unassembled WGS sequence"/>
</dbReference>
<feature type="region of interest" description="Disordered" evidence="1">
    <location>
        <begin position="28"/>
        <end position="120"/>
    </location>
</feature>
<keyword evidence="3" id="KW-1185">Reference proteome</keyword>
<comment type="caution">
    <text evidence="2">The sequence shown here is derived from an EMBL/GenBank/DDBJ whole genome shotgun (WGS) entry which is preliminary data.</text>
</comment>
<organism evidence="2 3">
    <name type="scientific">Brassica napus</name>
    <name type="common">Rape</name>
    <dbReference type="NCBI Taxonomy" id="3708"/>
    <lineage>
        <taxon>Eukaryota</taxon>
        <taxon>Viridiplantae</taxon>
        <taxon>Streptophyta</taxon>
        <taxon>Embryophyta</taxon>
        <taxon>Tracheophyta</taxon>
        <taxon>Spermatophyta</taxon>
        <taxon>Magnoliopsida</taxon>
        <taxon>eudicotyledons</taxon>
        <taxon>Gunneridae</taxon>
        <taxon>Pentapetalae</taxon>
        <taxon>rosids</taxon>
        <taxon>malvids</taxon>
        <taxon>Brassicales</taxon>
        <taxon>Brassicaceae</taxon>
        <taxon>Brassiceae</taxon>
        <taxon>Brassica</taxon>
    </lineage>
</organism>
<evidence type="ECO:0000313" key="2">
    <source>
        <dbReference type="EMBL" id="KAH0933516.1"/>
    </source>
</evidence>
<gene>
    <name evidence="2" type="ORF">HID58_010633</name>
</gene>
<dbReference type="PANTHER" id="PTHR37736">
    <property type="entry name" value="GLYCINE-RICH PROTEIN"/>
    <property type="match status" value="1"/>
</dbReference>